<comment type="caution">
    <text evidence="2">The sequence shown here is derived from an EMBL/GenBank/DDBJ whole genome shotgun (WGS) entry which is preliminary data.</text>
</comment>
<protein>
    <recommendedName>
        <fullName evidence="4">F-box domain-containing protein</fullName>
    </recommendedName>
</protein>
<dbReference type="EMBL" id="JADGJW010000491">
    <property type="protein sequence ID" value="KAJ3216203.1"/>
    <property type="molecule type" value="Genomic_DNA"/>
</dbReference>
<proteinExistence type="predicted"/>
<evidence type="ECO:0000313" key="3">
    <source>
        <dbReference type="Proteomes" id="UP001211065"/>
    </source>
</evidence>
<sequence>MQDKKNANTSFHKPNANDLSEQQWNDLFEKANKKEKQKDCANKKSKISINEALLRNLPYDFSKEEYIILGNITDEQLLKLRESNKVPSWTLINIPEEIKSNKFVSAVESVYFKLKKTTKRIFKKKNKVKSSFFVKTSLALSNTQQKKYSKINNFPLEILLNIVSHIDRKSDLSNICQINQIWKASASSKFWNSISFQSFKEINKFNQCLGSNLRFVESYSNYWFTPKIYQISISLNDIFQPMPNLTDLINLESVFKRSPNLIKFSFSQTKMILDLNFLAKVYSFCDKLSELELQDLSFDLRISKSTQEHDSVHQNLKRGFKNLKKFLIGTNYMEIEEDIFNLNLERQCIFFNQIELSNLEDLNLQNASSELVNSLTINLNPKLKILNIYDESNTFEELVLIDLFEKAQHLEFVKVYAHAEFTDLTLDSAKKLQNLTTFSLSNNLIYEDEDNFDQNLISWDAILNFLNATKKNAFKSFKLSVPLEHDFNLNFKSLKYENFKSLNRFEIFGSPSIWSELESSSVKNFCRNLNNLEYMYVNKNVDCKIKQIFCDFGIKIYDDTSDEMHSLFSTWS</sequence>
<keyword evidence="3" id="KW-1185">Reference proteome</keyword>
<evidence type="ECO:0000313" key="2">
    <source>
        <dbReference type="EMBL" id="KAJ3216203.1"/>
    </source>
</evidence>
<evidence type="ECO:0000256" key="1">
    <source>
        <dbReference type="SAM" id="MobiDB-lite"/>
    </source>
</evidence>
<accession>A0AAD5XUJ8</accession>
<feature type="compositionally biased region" description="Polar residues" evidence="1">
    <location>
        <begin position="7"/>
        <end position="25"/>
    </location>
</feature>
<dbReference type="InterPro" id="IPR032675">
    <property type="entry name" value="LRR_dom_sf"/>
</dbReference>
<name>A0AAD5XUJ8_9FUNG</name>
<dbReference type="AlphaFoldDB" id="A0AAD5XUJ8"/>
<evidence type="ECO:0008006" key="4">
    <source>
        <dbReference type="Google" id="ProtNLM"/>
    </source>
</evidence>
<dbReference type="Gene3D" id="3.80.10.10">
    <property type="entry name" value="Ribonuclease Inhibitor"/>
    <property type="match status" value="1"/>
</dbReference>
<organism evidence="2 3">
    <name type="scientific">Clydaea vesicula</name>
    <dbReference type="NCBI Taxonomy" id="447962"/>
    <lineage>
        <taxon>Eukaryota</taxon>
        <taxon>Fungi</taxon>
        <taxon>Fungi incertae sedis</taxon>
        <taxon>Chytridiomycota</taxon>
        <taxon>Chytridiomycota incertae sedis</taxon>
        <taxon>Chytridiomycetes</taxon>
        <taxon>Lobulomycetales</taxon>
        <taxon>Lobulomycetaceae</taxon>
        <taxon>Clydaea</taxon>
    </lineage>
</organism>
<gene>
    <name evidence="2" type="ORF">HK099_005974</name>
</gene>
<dbReference type="Proteomes" id="UP001211065">
    <property type="component" value="Unassembled WGS sequence"/>
</dbReference>
<reference evidence="2" key="1">
    <citation type="submission" date="2020-05" db="EMBL/GenBank/DDBJ databases">
        <title>Phylogenomic resolution of chytrid fungi.</title>
        <authorList>
            <person name="Stajich J.E."/>
            <person name="Amses K."/>
            <person name="Simmons R."/>
            <person name="Seto K."/>
            <person name="Myers J."/>
            <person name="Bonds A."/>
            <person name="Quandt C.A."/>
            <person name="Barry K."/>
            <person name="Liu P."/>
            <person name="Grigoriev I."/>
            <person name="Longcore J.E."/>
            <person name="James T.Y."/>
        </authorList>
    </citation>
    <scope>NUCLEOTIDE SEQUENCE</scope>
    <source>
        <strain evidence="2">JEL0476</strain>
    </source>
</reference>
<feature type="region of interest" description="Disordered" evidence="1">
    <location>
        <begin position="1"/>
        <end position="28"/>
    </location>
</feature>